<dbReference type="InterPro" id="IPR015655">
    <property type="entry name" value="PP2C"/>
</dbReference>
<keyword evidence="3" id="KW-1185">Reference proteome</keyword>
<evidence type="ECO:0000313" key="3">
    <source>
        <dbReference type="Proteomes" id="UP000437065"/>
    </source>
</evidence>
<dbReference type="InterPro" id="IPR036457">
    <property type="entry name" value="PPM-type-like_dom_sf"/>
</dbReference>
<name>A0A6B0T2G3_9EURY</name>
<comment type="caution">
    <text evidence="2">The sequence shown here is derived from an EMBL/GenBank/DDBJ whole genome shotgun (WGS) entry which is preliminary data.</text>
</comment>
<dbReference type="Pfam" id="PF13672">
    <property type="entry name" value="PP2C_2"/>
    <property type="match status" value="1"/>
</dbReference>
<dbReference type="SUPFAM" id="SSF81606">
    <property type="entry name" value="PP2C-like"/>
    <property type="match status" value="1"/>
</dbReference>
<proteinExistence type="predicted"/>
<feature type="domain" description="PPM-type phosphatase" evidence="1">
    <location>
        <begin position="4"/>
        <end position="237"/>
    </location>
</feature>
<dbReference type="RefSeq" id="WP_159664128.1">
    <property type="nucleotide sequence ID" value="NZ_WUUS01000003.1"/>
</dbReference>
<dbReference type="CDD" id="cd00143">
    <property type="entry name" value="PP2Cc"/>
    <property type="match status" value="1"/>
</dbReference>
<sequence length="238" mass="24931">MTLEFRCRTVVGHRRDENQDTVRCESLAEDAALVLVADGMGGHAGGATASETAGEAFTDHVLTSDWESDPTGVVEAAVESAHGAVREKAVESPEKADMGCTLVGGVVTPNTAVLANVGDSRAYEITTEATQLTTDQTLANELVQDGELDPEAADDHQLSSVLEQSVGGSEEIDPEIVDTEYDGVLLLCSDGLTDELSDDQLLLGRQNGSLTDACEELVTAANAAGGRDNISVILVRDE</sequence>
<reference evidence="2 3" key="1">
    <citation type="submission" date="2019-12" db="EMBL/GenBank/DDBJ databases">
        <title>Isolation and characterization of three novel carbon monoxide-oxidizing members of Halobacteria from salione crusts and soils.</title>
        <authorList>
            <person name="Myers M.R."/>
            <person name="King G.M."/>
        </authorList>
    </citation>
    <scope>NUCLEOTIDE SEQUENCE [LARGE SCALE GENOMIC DNA]</scope>
    <source>
        <strain evidence="2 3">WSA2</strain>
    </source>
</reference>
<evidence type="ECO:0000259" key="1">
    <source>
        <dbReference type="PROSITE" id="PS51746"/>
    </source>
</evidence>
<dbReference type="PROSITE" id="PS51746">
    <property type="entry name" value="PPM_2"/>
    <property type="match status" value="1"/>
</dbReference>
<protein>
    <submittedName>
        <fullName evidence="2">Serine/threonine-protein phosphatase</fullName>
    </submittedName>
</protein>
<dbReference type="PANTHER" id="PTHR47992">
    <property type="entry name" value="PROTEIN PHOSPHATASE"/>
    <property type="match status" value="1"/>
</dbReference>
<dbReference type="OrthoDB" id="198002at2157"/>
<dbReference type="Proteomes" id="UP000437065">
    <property type="component" value="Unassembled WGS sequence"/>
</dbReference>
<dbReference type="InterPro" id="IPR001932">
    <property type="entry name" value="PPM-type_phosphatase-like_dom"/>
</dbReference>
<organism evidence="2 3">
    <name type="scientific">Halobaculum saliterrae</name>
    <dbReference type="NCBI Taxonomy" id="2073113"/>
    <lineage>
        <taxon>Archaea</taxon>
        <taxon>Methanobacteriati</taxon>
        <taxon>Methanobacteriota</taxon>
        <taxon>Stenosarchaea group</taxon>
        <taxon>Halobacteria</taxon>
        <taxon>Halobacteriales</taxon>
        <taxon>Haloferacaceae</taxon>
        <taxon>Halobaculum</taxon>
    </lineage>
</organism>
<dbReference type="Gene3D" id="3.60.40.10">
    <property type="entry name" value="PPM-type phosphatase domain"/>
    <property type="match status" value="1"/>
</dbReference>
<dbReference type="SMART" id="SM00331">
    <property type="entry name" value="PP2C_SIG"/>
    <property type="match status" value="1"/>
</dbReference>
<evidence type="ECO:0000313" key="2">
    <source>
        <dbReference type="EMBL" id="MXR40719.1"/>
    </source>
</evidence>
<dbReference type="SMART" id="SM00332">
    <property type="entry name" value="PP2Cc"/>
    <property type="match status" value="1"/>
</dbReference>
<dbReference type="EMBL" id="WUUS01000003">
    <property type="protein sequence ID" value="MXR40719.1"/>
    <property type="molecule type" value="Genomic_DNA"/>
</dbReference>
<accession>A0A6B0T2G3</accession>
<gene>
    <name evidence="2" type="ORF">GRX01_05100</name>
</gene>
<dbReference type="GO" id="GO:0004722">
    <property type="term" value="F:protein serine/threonine phosphatase activity"/>
    <property type="evidence" value="ECO:0007669"/>
    <property type="project" value="InterPro"/>
</dbReference>
<dbReference type="AlphaFoldDB" id="A0A6B0T2G3"/>